<dbReference type="EMBL" id="CP002583">
    <property type="protein sequence ID" value="ADZ89477.1"/>
    <property type="molecule type" value="Genomic_DNA"/>
</dbReference>
<dbReference type="OrthoDB" id="7058586at2"/>
<dbReference type="AlphaFoldDB" id="F2JW89"/>
<proteinExistence type="predicted"/>
<reference evidence="1 2" key="1">
    <citation type="journal article" date="2012" name="Stand. Genomic Sci.">
        <title>Complete genome sequence of the melanogenic marine bacterium Marinomonas mediterranea type strain (MMB-1(T)).</title>
        <authorList>
            <person name="Lucas-Elio P."/>
            <person name="Goodwin L."/>
            <person name="Woyke T."/>
            <person name="Pitluck S."/>
            <person name="Nolan M."/>
            <person name="Kyrpides N.C."/>
            <person name="Detter J.C."/>
            <person name="Copeland A."/>
            <person name="Teshima H."/>
            <person name="Bruce D."/>
            <person name="Detter C."/>
            <person name="Tapia R."/>
            <person name="Han S."/>
            <person name="Land M.L."/>
            <person name="Ivanova N."/>
            <person name="Mikhailova N."/>
            <person name="Johnston A.W."/>
            <person name="Sanchez-Amat A."/>
        </authorList>
    </citation>
    <scope>NUCLEOTIDE SEQUENCE [LARGE SCALE GENOMIC DNA]</scope>
    <source>
        <strain evidence="2">ATCC 700492 / JCM 21426 / NBRC 103028 / MMB-1</strain>
    </source>
</reference>
<name>F2JW89_MARM1</name>
<dbReference type="KEGG" id="mme:Marme_0173"/>
<accession>F2JW89</accession>
<evidence type="ECO:0000313" key="1">
    <source>
        <dbReference type="EMBL" id="ADZ89477.1"/>
    </source>
</evidence>
<dbReference type="PATRIC" id="fig|717774.3.peg.177"/>
<sequence length="167" mass="19119">MQYFSYYPRPVFSFSSPSAPHSKSDLISHFLGVYLKSPFWLLTVLRVWNLAMSVVGCHKLTCIGDINLKKSSVDYIEGDKIGRFQLILTSVQEIVLEQDERHFSLRVSLVKKRGLESDDLVLAGGVPDTLFMVSGRAKTQLGRYYLRVAQPFLMWFLRCSSRSVFSR</sequence>
<evidence type="ECO:0000313" key="2">
    <source>
        <dbReference type="Proteomes" id="UP000001062"/>
    </source>
</evidence>
<dbReference type="Proteomes" id="UP000001062">
    <property type="component" value="Chromosome"/>
</dbReference>
<protein>
    <submittedName>
        <fullName evidence="1">Uncharacterized protein</fullName>
    </submittedName>
</protein>
<dbReference type="STRING" id="717774.Marme_0173"/>
<dbReference type="RefSeq" id="WP_013659384.1">
    <property type="nucleotide sequence ID" value="NC_015276.1"/>
</dbReference>
<gene>
    <name evidence="1" type="ordered locus">Marme_0173</name>
</gene>
<dbReference type="HOGENOM" id="CLU_1592610_0_0_6"/>
<organism evidence="1 2">
    <name type="scientific">Marinomonas mediterranea (strain ATCC 700492 / JCM 21426 / NBRC 103028 / MMB-1)</name>
    <dbReference type="NCBI Taxonomy" id="717774"/>
    <lineage>
        <taxon>Bacteria</taxon>
        <taxon>Pseudomonadati</taxon>
        <taxon>Pseudomonadota</taxon>
        <taxon>Gammaproteobacteria</taxon>
        <taxon>Oceanospirillales</taxon>
        <taxon>Oceanospirillaceae</taxon>
        <taxon>Marinomonas</taxon>
    </lineage>
</organism>
<keyword evidence="2" id="KW-1185">Reference proteome</keyword>